<feature type="region of interest" description="Disordered" evidence="2">
    <location>
        <begin position="206"/>
        <end position="237"/>
    </location>
</feature>
<evidence type="ECO:0000313" key="3">
    <source>
        <dbReference type="EMBL" id="GFB06722.1"/>
    </source>
</evidence>
<feature type="compositionally biased region" description="Basic residues" evidence="2">
    <location>
        <begin position="210"/>
        <end position="228"/>
    </location>
</feature>
<dbReference type="AlphaFoldDB" id="A0A699KUB9"/>
<reference evidence="3" key="1">
    <citation type="journal article" date="2019" name="Sci. Rep.">
        <title>Draft genome of Tanacetum cinerariifolium, the natural source of mosquito coil.</title>
        <authorList>
            <person name="Yamashiro T."/>
            <person name="Shiraishi A."/>
            <person name="Satake H."/>
            <person name="Nakayama K."/>
        </authorList>
    </citation>
    <scope>NUCLEOTIDE SEQUENCE</scope>
</reference>
<name>A0A699KUB9_TANCI</name>
<evidence type="ECO:0000256" key="2">
    <source>
        <dbReference type="SAM" id="MobiDB-lite"/>
    </source>
</evidence>
<accession>A0A699KUB9</accession>
<feature type="coiled-coil region" evidence="1">
    <location>
        <begin position="7"/>
        <end position="34"/>
    </location>
</feature>
<feature type="non-terminal residue" evidence="3">
    <location>
        <position position="265"/>
    </location>
</feature>
<sequence>MLRDNALVELRKKFKKAEQERDELKLKLENFQTSSKNLSKLLTSQITDKTGLGYDNHMFNSTVFDSDELLSSESNVSMPTSPVYDRYESRKGYHVVPPPYTRTFIPPKHDLVYHDAPTVNKTVLTAFNVEPKDDSEGEPMPTKKAPSFVQTFEHVKTPRPSVKPVEHPILAENLRKDIPMHVVPTTVLTRSRLVPFNAARPVNNAAPQTKVHHQRPTKHGVNKAHSPIRRPINLRPSPQTINFHQKVITVKANQVNIVQGVKGNW</sequence>
<evidence type="ECO:0000256" key="1">
    <source>
        <dbReference type="SAM" id="Coils"/>
    </source>
</evidence>
<dbReference type="EMBL" id="BKCJ010544937">
    <property type="protein sequence ID" value="GFB06722.1"/>
    <property type="molecule type" value="Genomic_DNA"/>
</dbReference>
<proteinExistence type="predicted"/>
<keyword evidence="1" id="KW-0175">Coiled coil</keyword>
<organism evidence="3">
    <name type="scientific">Tanacetum cinerariifolium</name>
    <name type="common">Dalmatian daisy</name>
    <name type="synonym">Chrysanthemum cinerariifolium</name>
    <dbReference type="NCBI Taxonomy" id="118510"/>
    <lineage>
        <taxon>Eukaryota</taxon>
        <taxon>Viridiplantae</taxon>
        <taxon>Streptophyta</taxon>
        <taxon>Embryophyta</taxon>
        <taxon>Tracheophyta</taxon>
        <taxon>Spermatophyta</taxon>
        <taxon>Magnoliopsida</taxon>
        <taxon>eudicotyledons</taxon>
        <taxon>Gunneridae</taxon>
        <taxon>Pentapetalae</taxon>
        <taxon>asterids</taxon>
        <taxon>campanulids</taxon>
        <taxon>Asterales</taxon>
        <taxon>Asteraceae</taxon>
        <taxon>Asteroideae</taxon>
        <taxon>Anthemideae</taxon>
        <taxon>Anthemidinae</taxon>
        <taxon>Tanacetum</taxon>
    </lineage>
</organism>
<comment type="caution">
    <text evidence="3">The sequence shown here is derived from an EMBL/GenBank/DDBJ whole genome shotgun (WGS) entry which is preliminary data.</text>
</comment>
<gene>
    <name evidence="3" type="ORF">Tci_678693</name>
</gene>
<protein>
    <submittedName>
        <fullName evidence="3">Uncharacterized protein</fullName>
    </submittedName>
</protein>